<reference evidence="11 12" key="1">
    <citation type="submission" date="2020-08" db="EMBL/GenBank/DDBJ databases">
        <title>Genomic Encyclopedia of Archaeal and Bacterial Type Strains, Phase II (KMG-II): from individual species to whole genera.</title>
        <authorList>
            <person name="Goeker M."/>
        </authorList>
    </citation>
    <scope>NUCLEOTIDE SEQUENCE [LARGE SCALE GENOMIC DNA]</scope>
    <source>
        <strain evidence="11 12">DSM 23288</strain>
    </source>
</reference>
<dbReference type="GO" id="GO:0016887">
    <property type="term" value="F:ATP hydrolysis activity"/>
    <property type="evidence" value="ECO:0007669"/>
    <property type="project" value="InterPro"/>
</dbReference>
<dbReference type="EMBL" id="JACHNU010000001">
    <property type="protein sequence ID" value="MBB4660693.1"/>
    <property type="molecule type" value="Genomic_DNA"/>
</dbReference>
<evidence type="ECO:0000313" key="12">
    <source>
        <dbReference type="Proteomes" id="UP000585272"/>
    </source>
</evidence>
<sequence length="332" mass="35043">MTAPAIRAEGVRQTFGDVVALDGLDLEVTQGTVFGLLGPNGAGKTTLVRVLATLLRPTGGRATVLGHDVVAEPLAVRRRIGLAGQFAAVDEELTGRENVEMVGRLYRLSAPEARRRAAEVLERLSLTDASDRRVSTYSGGMRRRLDLGASLVGRPPVILLDEPTTGLDPRTRQELWNTVEELRRDGTTVLLTTQYLEEADRLAQRIAVVDHGRIVAEGTAAELKGAVGTEMLSVRVADTARTAEAAAELASLAAGEEPIADAAAGEVRLAVADSSASAEAVRRLDARGLAIAAVELQQPSLDDVFLTLTGRRAEADEETAAEAADARVGEAA</sequence>
<keyword evidence="12" id="KW-1185">Reference proteome</keyword>
<evidence type="ECO:0000256" key="4">
    <source>
        <dbReference type="ARBA" id="ARBA00022741"/>
    </source>
</evidence>
<protein>
    <submittedName>
        <fullName evidence="11">ABC-2 type transport system ATP-binding protein</fullName>
    </submittedName>
</protein>
<keyword evidence="4" id="KW-0547">Nucleotide-binding</keyword>
<gene>
    <name evidence="11" type="ORF">BDZ31_000266</name>
</gene>
<evidence type="ECO:0000259" key="10">
    <source>
        <dbReference type="PROSITE" id="PS50893"/>
    </source>
</evidence>
<evidence type="ECO:0000256" key="7">
    <source>
        <dbReference type="ARBA" id="ARBA00023136"/>
    </source>
</evidence>
<dbReference type="PROSITE" id="PS00211">
    <property type="entry name" value="ABC_TRANSPORTER_1"/>
    <property type="match status" value="1"/>
</dbReference>
<dbReference type="PANTHER" id="PTHR42711:SF19">
    <property type="entry name" value="DOXORUBICIN RESISTANCE ATP-BINDING PROTEIN DRRA"/>
    <property type="match status" value="1"/>
</dbReference>
<keyword evidence="6" id="KW-1278">Translocase</keyword>
<keyword evidence="2" id="KW-0813">Transport</keyword>
<name>A0A840I8W9_9ACTN</name>
<comment type="similarity">
    <text evidence="9">Belongs to the ABC transporter superfamily. Drug exporter-1 (DrugE1) (TC 3.A.1.105) family.</text>
</comment>
<comment type="caution">
    <text evidence="11">The sequence shown here is derived from an EMBL/GenBank/DDBJ whole genome shotgun (WGS) entry which is preliminary data.</text>
</comment>
<comment type="subcellular location">
    <subcellularLocation>
        <location evidence="1">Cell membrane</location>
        <topology evidence="1">Peripheral membrane protein</topology>
        <orientation evidence="1">Cytoplasmic side</orientation>
    </subcellularLocation>
</comment>
<evidence type="ECO:0000256" key="9">
    <source>
        <dbReference type="ARBA" id="ARBA00049985"/>
    </source>
</evidence>
<dbReference type="Proteomes" id="UP000585272">
    <property type="component" value="Unassembled WGS sequence"/>
</dbReference>
<dbReference type="GO" id="GO:1900753">
    <property type="term" value="P:doxorubicin transport"/>
    <property type="evidence" value="ECO:0007669"/>
    <property type="project" value="InterPro"/>
</dbReference>
<accession>A0A840I8W9</accession>
<organism evidence="11 12">
    <name type="scientific">Conexibacter arvalis</name>
    <dbReference type="NCBI Taxonomy" id="912552"/>
    <lineage>
        <taxon>Bacteria</taxon>
        <taxon>Bacillati</taxon>
        <taxon>Actinomycetota</taxon>
        <taxon>Thermoleophilia</taxon>
        <taxon>Solirubrobacterales</taxon>
        <taxon>Conexibacteraceae</taxon>
        <taxon>Conexibacter</taxon>
    </lineage>
</organism>
<dbReference type="InterPro" id="IPR017871">
    <property type="entry name" value="ABC_transporter-like_CS"/>
</dbReference>
<dbReference type="AlphaFoldDB" id="A0A840I8W9"/>
<evidence type="ECO:0000256" key="6">
    <source>
        <dbReference type="ARBA" id="ARBA00022967"/>
    </source>
</evidence>
<dbReference type="Pfam" id="PF00005">
    <property type="entry name" value="ABC_tran"/>
    <property type="match status" value="1"/>
</dbReference>
<proteinExistence type="inferred from homology"/>
<dbReference type="GO" id="GO:0005524">
    <property type="term" value="F:ATP binding"/>
    <property type="evidence" value="ECO:0007669"/>
    <property type="project" value="UniProtKB-KW"/>
</dbReference>
<dbReference type="GO" id="GO:0043215">
    <property type="term" value="P:daunorubicin transport"/>
    <property type="evidence" value="ECO:0007669"/>
    <property type="project" value="InterPro"/>
</dbReference>
<dbReference type="NCBIfam" id="TIGR01188">
    <property type="entry name" value="drrA"/>
    <property type="match status" value="1"/>
</dbReference>
<dbReference type="InterPro" id="IPR050763">
    <property type="entry name" value="ABC_transporter_ATP-binding"/>
</dbReference>
<evidence type="ECO:0000313" key="11">
    <source>
        <dbReference type="EMBL" id="MBB4660693.1"/>
    </source>
</evidence>
<evidence type="ECO:0000256" key="1">
    <source>
        <dbReference type="ARBA" id="ARBA00004413"/>
    </source>
</evidence>
<feature type="domain" description="ABC transporter" evidence="10">
    <location>
        <begin position="6"/>
        <end position="236"/>
    </location>
</feature>
<dbReference type="InterPro" id="IPR003593">
    <property type="entry name" value="AAA+_ATPase"/>
</dbReference>
<dbReference type="PROSITE" id="PS50893">
    <property type="entry name" value="ABC_TRANSPORTER_2"/>
    <property type="match status" value="1"/>
</dbReference>
<evidence type="ECO:0000256" key="8">
    <source>
        <dbReference type="ARBA" id="ARBA00023251"/>
    </source>
</evidence>
<dbReference type="RefSeq" id="WP_183338233.1">
    <property type="nucleotide sequence ID" value="NZ_JACHNU010000001.1"/>
</dbReference>
<dbReference type="InterPro" id="IPR003439">
    <property type="entry name" value="ABC_transporter-like_ATP-bd"/>
</dbReference>
<dbReference type="GO" id="GO:0046677">
    <property type="term" value="P:response to antibiotic"/>
    <property type="evidence" value="ECO:0007669"/>
    <property type="project" value="UniProtKB-KW"/>
</dbReference>
<evidence type="ECO:0000256" key="3">
    <source>
        <dbReference type="ARBA" id="ARBA00022475"/>
    </source>
</evidence>
<keyword evidence="7" id="KW-0472">Membrane</keyword>
<dbReference type="FunFam" id="3.40.50.300:FF:000589">
    <property type="entry name" value="ABC transporter, ATP-binding subunit"/>
    <property type="match status" value="1"/>
</dbReference>
<dbReference type="InterPro" id="IPR027417">
    <property type="entry name" value="P-loop_NTPase"/>
</dbReference>
<dbReference type="SMART" id="SM00382">
    <property type="entry name" value="AAA"/>
    <property type="match status" value="1"/>
</dbReference>
<keyword evidence="5 11" id="KW-0067">ATP-binding</keyword>
<keyword evidence="3" id="KW-1003">Cell membrane</keyword>
<keyword evidence="8" id="KW-0046">Antibiotic resistance</keyword>
<dbReference type="SUPFAM" id="SSF52540">
    <property type="entry name" value="P-loop containing nucleoside triphosphate hydrolases"/>
    <property type="match status" value="1"/>
</dbReference>
<evidence type="ECO:0000256" key="5">
    <source>
        <dbReference type="ARBA" id="ARBA00022840"/>
    </source>
</evidence>
<dbReference type="Gene3D" id="3.40.50.300">
    <property type="entry name" value="P-loop containing nucleotide triphosphate hydrolases"/>
    <property type="match status" value="1"/>
</dbReference>
<dbReference type="PANTHER" id="PTHR42711">
    <property type="entry name" value="ABC TRANSPORTER ATP-BINDING PROTEIN"/>
    <property type="match status" value="1"/>
</dbReference>
<dbReference type="GO" id="GO:0005886">
    <property type="term" value="C:plasma membrane"/>
    <property type="evidence" value="ECO:0007669"/>
    <property type="project" value="UniProtKB-SubCell"/>
</dbReference>
<dbReference type="InterPro" id="IPR025302">
    <property type="entry name" value="DrrA1/2-like_C"/>
</dbReference>
<evidence type="ECO:0000256" key="2">
    <source>
        <dbReference type="ARBA" id="ARBA00022448"/>
    </source>
</evidence>
<dbReference type="Pfam" id="PF13732">
    <property type="entry name" value="DrrA1-3_C"/>
    <property type="match status" value="1"/>
</dbReference>
<dbReference type="InterPro" id="IPR005894">
    <property type="entry name" value="DrrA"/>
</dbReference>